<comment type="caution">
    <text evidence="3">The sequence shown here is derived from an EMBL/GenBank/DDBJ whole genome shotgun (WGS) entry which is preliminary data.</text>
</comment>
<accession>A0AAV3RQ13</accession>
<gene>
    <name evidence="3" type="ORF">LIER_30826</name>
</gene>
<keyword evidence="4" id="KW-1185">Reference proteome</keyword>
<keyword evidence="1" id="KW-0175">Coiled coil</keyword>
<feature type="region of interest" description="Disordered" evidence="2">
    <location>
        <begin position="1"/>
        <end position="43"/>
    </location>
</feature>
<dbReference type="AlphaFoldDB" id="A0AAV3RQ13"/>
<dbReference type="EMBL" id="BAABME010011211">
    <property type="protein sequence ID" value="GAA0183412.1"/>
    <property type="molecule type" value="Genomic_DNA"/>
</dbReference>
<feature type="compositionally biased region" description="Polar residues" evidence="2">
    <location>
        <begin position="34"/>
        <end position="43"/>
    </location>
</feature>
<feature type="compositionally biased region" description="Basic and acidic residues" evidence="2">
    <location>
        <begin position="1"/>
        <end position="10"/>
    </location>
</feature>
<proteinExistence type="predicted"/>
<organism evidence="3 4">
    <name type="scientific">Lithospermum erythrorhizon</name>
    <name type="common">Purple gromwell</name>
    <name type="synonym">Lithospermum officinale var. erythrorhizon</name>
    <dbReference type="NCBI Taxonomy" id="34254"/>
    <lineage>
        <taxon>Eukaryota</taxon>
        <taxon>Viridiplantae</taxon>
        <taxon>Streptophyta</taxon>
        <taxon>Embryophyta</taxon>
        <taxon>Tracheophyta</taxon>
        <taxon>Spermatophyta</taxon>
        <taxon>Magnoliopsida</taxon>
        <taxon>eudicotyledons</taxon>
        <taxon>Gunneridae</taxon>
        <taxon>Pentapetalae</taxon>
        <taxon>asterids</taxon>
        <taxon>lamiids</taxon>
        <taxon>Boraginales</taxon>
        <taxon>Boraginaceae</taxon>
        <taxon>Boraginoideae</taxon>
        <taxon>Lithospermeae</taxon>
        <taxon>Lithospermum</taxon>
    </lineage>
</organism>
<feature type="compositionally biased region" description="Low complexity" evidence="2">
    <location>
        <begin position="11"/>
        <end position="21"/>
    </location>
</feature>
<feature type="coiled-coil region" evidence="1">
    <location>
        <begin position="244"/>
        <end position="271"/>
    </location>
</feature>
<reference evidence="3 4" key="1">
    <citation type="submission" date="2024-01" db="EMBL/GenBank/DDBJ databases">
        <title>The complete chloroplast genome sequence of Lithospermum erythrorhizon: insights into the phylogenetic relationship among Boraginaceae species and the maternal lineages of purple gromwells.</title>
        <authorList>
            <person name="Okada T."/>
            <person name="Watanabe K."/>
        </authorList>
    </citation>
    <scope>NUCLEOTIDE SEQUENCE [LARGE SCALE GENOMIC DNA]</scope>
</reference>
<evidence type="ECO:0000256" key="2">
    <source>
        <dbReference type="SAM" id="MobiDB-lite"/>
    </source>
</evidence>
<protein>
    <submittedName>
        <fullName evidence="3">Uncharacterized protein</fullName>
    </submittedName>
</protein>
<dbReference type="Proteomes" id="UP001454036">
    <property type="component" value="Unassembled WGS sequence"/>
</dbReference>
<evidence type="ECO:0000313" key="3">
    <source>
        <dbReference type="EMBL" id="GAA0183412.1"/>
    </source>
</evidence>
<evidence type="ECO:0000313" key="4">
    <source>
        <dbReference type="Proteomes" id="UP001454036"/>
    </source>
</evidence>
<evidence type="ECO:0000256" key="1">
    <source>
        <dbReference type="SAM" id="Coils"/>
    </source>
</evidence>
<sequence length="308" mass="34664">MSGDPSKEIPPDSTVPTSTPSQHDAISRGRPDSHVTNASHSRPLTSFTSAKNCKIFAKFKPEKVIKGRWHKRWCYVKGGMGDVVPKRWISLADALCPKFPKTALASASVSKKRPAPTDVLPRPIYSKRKKSIAHKLPRSGSVLEEESDSAPKAKTGYSANYLDLPFTFHGGFHITEDSTLWKKSDVFRPSCPFLLERIGKDFESFRDPLEIHGALSRYLIKAMNASYRRADLLDDVPEEACEKEKALQLRIKELEEENLSLKVVYVAITKEKKEATTQAMAEIRKHDALQARFTPLEEEHFDISNKLS</sequence>
<name>A0AAV3RQ13_LITER</name>